<evidence type="ECO:0000313" key="2">
    <source>
        <dbReference type="Proteomes" id="UP000275368"/>
    </source>
</evidence>
<keyword evidence="2" id="KW-1185">Reference proteome</keyword>
<dbReference type="Proteomes" id="UP000275368">
    <property type="component" value="Chromosome"/>
</dbReference>
<dbReference type="PANTHER" id="PTHR37305:SF2">
    <property type="entry name" value="BACITRACIN TRANSPORT PERMEASE PROTEIN BCRB"/>
    <property type="match status" value="1"/>
</dbReference>
<protein>
    <submittedName>
        <fullName evidence="1">Putative transmembrane protein YxlG</fullName>
    </submittedName>
</protein>
<proteinExistence type="predicted"/>
<gene>
    <name evidence="1" type="primary">yxlG</name>
    <name evidence="1" type="ORF">Back11_60260</name>
</gene>
<dbReference type="KEGG" id="pbk:Back11_60260"/>
<dbReference type="GO" id="GO:0005886">
    <property type="term" value="C:plasma membrane"/>
    <property type="evidence" value="ECO:0007669"/>
    <property type="project" value="UniProtKB-SubCell"/>
</dbReference>
<dbReference type="RefSeq" id="WP_125665044.1">
    <property type="nucleotide sequence ID" value="NZ_AP019308.1"/>
</dbReference>
<dbReference type="OrthoDB" id="4187110at2"/>
<organism evidence="1 2">
    <name type="scientific">Paenibacillus baekrokdamisoli</name>
    <dbReference type="NCBI Taxonomy" id="1712516"/>
    <lineage>
        <taxon>Bacteria</taxon>
        <taxon>Bacillati</taxon>
        <taxon>Bacillota</taxon>
        <taxon>Bacilli</taxon>
        <taxon>Bacillales</taxon>
        <taxon>Paenibacillaceae</taxon>
        <taxon>Paenibacillus</taxon>
    </lineage>
</organism>
<dbReference type="GO" id="GO:0140359">
    <property type="term" value="F:ABC-type transporter activity"/>
    <property type="evidence" value="ECO:0007669"/>
    <property type="project" value="InterPro"/>
</dbReference>
<dbReference type="EMBL" id="AP019308">
    <property type="protein sequence ID" value="BBH24681.1"/>
    <property type="molecule type" value="Genomic_DNA"/>
</dbReference>
<evidence type="ECO:0000313" key="1">
    <source>
        <dbReference type="EMBL" id="BBH24681.1"/>
    </source>
</evidence>
<dbReference type="AlphaFoldDB" id="A0A3G9JFJ9"/>
<reference evidence="1 2" key="1">
    <citation type="submission" date="2018-11" db="EMBL/GenBank/DDBJ databases">
        <title>Complete genome sequence of Paenibacillus baekrokdamisoli strain KCTC 33723.</title>
        <authorList>
            <person name="Kang S.W."/>
            <person name="Lee K.C."/>
            <person name="Kim K.K."/>
            <person name="Kim J.S."/>
            <person name="Kim D.S."/>
            <person name="Ko S.H."/>
            <person name="Yang S.H."/>
            <person name="Lee J.S."/>
        </authorList>
    </citation>
    <scope>NUCLEOTIDE SEQUENCE [LARGE SCALE GENOMIC DNA]</scope>
    <source>
        <strain evidence="1 2">KCTC 33723</strain>
    </source>
</reference>
<dbReference type="Pfam" id="PF12679">
    <property type="entry name" value="ABC2_membrane_2"/>
    <property type="match status" value="1"/>
</dbReference>
<name>A0A3G9JFJ9_9BACL</name>
<keyword evidence="1" id="KW-0472">Membrane</keyword>
<keyword evidence="1" id="KW-0812">Transmembrane</keyword>
<dbReference type="PANTHER" id="PTHR37305">
    <property type="entry name" value="INTEGRAL MEMBRANE PROTEIN-RELATED"/>
    <property type="match status" value="1"/>
</dbReference>
<accession>A0A3G9JFJ9</accession>
<sequence length="260" mass="28669">MSKWIVLYKKEWMELARSYKLIWVPLVFILLGAMQPVTTYFLPDILANAGNLPKGAVIEIPTPHPEEVLAQTIQQFGTLGLLVLALSFMGALSGERMSGTASMILMKPVSYLSFVTSKWAAMLTLSTLSFAAGFGAAWYYTSTLFDALAWRSVIHSFMFFGLWLVFVGTLTLLFSSLYRSAAGAAFSALATAALLTITASLFPHLLAWNPGKLSQFASEQLIDHIAVRTWPVIVMTVILITVLLMCTAWSLRKRPSLDSM</sequence>